<comment type="similarity">
    <text evidence="1">Belongs to the universal ribosomal protein uS2 family.</text>
</comment>
<keyword evidence="2 4" id="KW-0689">Ribosomal protein</keyword>
<protein>
    <submittedName>
        <fullName evidence="4">28S ribosomal protein S2, mitochondrial</fullName>
    </submittedName>
</protein>
<dbReference type="EMBL" id="MU827779">
    <property type="protein sequence ID" value="KAJ7339484.1"/>
    <property type="molecule type" value="Genomic_DNA"/>
</dbReference>
<dbReference type="Gene3D" id="3.40.50.10490">
    <property type="entry name" value="Glucose-6-phosphate isomerase like protein, domain 1"/>
    <property type="match status" value="1"/>
</dbReference>
<dbReference type="Pfam" id="PF00318">
    <property type="entry name" value="Ribosomal_S2"/>
    <property type="match status" value="1"/>
</dbReference>
<dbReference type="PROSITE" id="PS00962">
    <property type="entry name" value="RIBOSOMAL_S2_1"/>
    <property type="match status" value="1"/>
</dbReference>
<dbReference type="InterPro" id="IPR005706">
    <property type="entry name" value="Ribosomal_uS2_bac/mit/plastid"/>
</dbReference>
<organism evidence="4 5">
    <name type="scientific">Desmophyllum pertusum</name>
    <dbReference type="NCBI Taxonomy" id="174260"/>
    <lineage>
        <taxon>Eukaryota</taxon>
        <taxon>Metazoa</taxon>
        <taxon>Cnidaria</taxon>
        <taxon>Anthozoa</taxon>
        <taxon>Hexacorallia</taxon>
        <taxon>Scleractinia</taxon>
        <taxon>Caryophylliina</taxon>
        <taxon>Caryophylliidae</taxon>
        <taxon>Desmophyllum</taxon>
    </lineage>
</organism>
<evidence type="ECO:0000256" key="2">
    <source>
        <dbReference type="ARBA" id="ARBA00022980"/>
    </source>
</evidence>
<sequence>MAAHGLRMAWNISSFRANTIISSLLAPVTRLQACSIHSSIPSSQLLDKFQLQRENNSPVAQSDVIKPNEGDVITPNGGDTVDIHEVENILEHPDFFQVHKLFTLRDLFNANVHLGHFEGCWNPLMKPYLYGIRAHHHIFDLNKTVVNLRLALNVLSHIAYRGGIILFVSTHPQFEELTQRTARDCGEYFLTRRWRGGTLTNSQLLLGTTKPPDLMIFFAFTIIRRTYGGSDRSRYGKCSNYRHSGQ</sequence>
<dbReference type="InterPro" id="IPR023591">
    <property type="entry name" value="Ribosomal_uS2_flav_dom_sf"/>
</dbReference>
<dbReference type="GO" id="GO:0003735">
    <property type="term" value="F:structural constituent of ribosome"/>
    <property type="evidence" value="ECO:0007669"/>
    <property type="project" value="InterPro"/>
</dbReference>
<evidence type="ECO:0000313" key="5">
    <source>
        <dbReference type="Proteomes" id="UP001163046"/>
    </source>
</evidence>
<dbReference type="PANTHER" id="PTHR12534">
    <property type="entry name" value="30S RIBOSOMAL PROTEIN S2 PROKARYOTIC AND ORGANELLAR"/>
    <property type="match status" value="1"/>
</dbReference>
<evidence type="ECO:0000256" key="1">
    <source>
        <dbReference type="ARBA" id="ARBA00006242"/>
    </source>
</evidence>
<proteinExistence type="inferred from homology"/>
<name>A0A9W9YIU6_9CNID</name>
<dbReference type="CDD" id="cd01425">
    <property type="entry name" value="RPS2"/>
    <property type="match status" value="1"/>
</dbReference>
<dbReference type="Proteomes" id="UP001163046">
    <property type="component" value="Unassembled WGS sequence"/>
</dbReference>
<accession>A0A9W9YIU6</accession>
<dbReference type="OrthoDB" id="2320368at2759"/>
<comment type="caution">
    <text evidence="4">The sequence shown here is derived from an EMBL/GenBank/DDBJ whole genome shotgun (WGS) entry which is preliminary data.</text>
</comment>
<reference evidence="4" key="1">
    <citation type="submission" date="2023-01" db="EMBL/GenBank/DDBJ databases">
        <title>Genome assembly of the deep-sea coral Lophelia pertusa.</title>
        <authorList>
            <person name="Herrera S."/>
            <person name="Cordes E."/>
        </authorList>
    </citation>
    <scope>NUCLEOTIDE SEQUENCE</scope>
    <source>
        <strain evidence="4">USNM1676648</strain>
        <tissue evidence="4">Polyp</tissue>
    </source>
</reference>
<keyword evidence="5" id="KW-1185">Reference proteome</keyword>
<dbReference type="PRINTS" id="PR00395">
    <property type="entry name" value="RIBOSOMALS2"/>
</dbReference>
<dbReference type="GO" id="GO:0005763">
    <property type="term" value="C:mitochondrial small ribosomal subunit"/>
    <property type="evidence" value="ECO:0007669"/>
    <property type="project" value="TreeGrafter"/>
</dbReference>
<dbReference type="InterPro" id="IPR001865">
    <property type="entry name" value="Ribosomal_uS2"/>
</dbReference>
<dbReference type="GO" id="GO:0006412">
    <property type="term" value="P:translation"/>
    <property type="evidence" value="ECO:0007669"/>
    <property type="project" value="InterPro"/>
</dbReference>
<dbReference type="NCBIfam" id="TIGR01011">
    <property type="entry name" value="rpsB_bact"/>
    <property type="match status" value="1"/>
</dbReference>
<dbReference type="AlphaFoldDB" id="A0A9W9YIU6"/>
<dbReference type="PANTHER" id="PTHR12534:SF0">
    <property type="entry name" value="SMALL RIBOSOMAL SUBUNIT PROTEIN US2M"/>
    <property type="match status" value="1"/>
</dbReference>
<keyword evidence="3" id="KW-0687">Ribonucleoprotein</keyword>
<evidence type="ECO:0000313" key="4">
    <source>
        <dbReference type="EMBL" id="KAJ7339484.1"/>
    </source>
</evidence>
<evidence type="ECO:0000256" key="3">
    <source>
        <dbReference type="ARBA" id="ARBA00023274"/>
    </source>
</evidence>
<dbReference type="InterPro" id="IPR018130">
    <property type="entry name" value="Ribosomal_uS2_CS"/>
</dbReference>
<dbReference type="SUPFAM" id="SSF52313">
    <property type="entry name" value="Ribosomal protein S2"/>
    <property type="match status" value="1"/>
</dbReference>
<gene>
    <name evidence="4" type="primary">MRPS2</name>
    <name evidence="4" type="ORF">OS493_005882</name>
</gene>